<dbReference type="SMART" id="SM01395">
    <property type="entry name" value="Tbf5"/>
    <property type="match status" value="1"/>
</dbReference>
<keyword evidence="5 8" id="KW-0804">Transcription</keyword>
<reference evidence="9" key="1">
    <citation type="journal article" date="2014" name="PLoS Negl. Trop. Dis.">
        <title>An updated insight into the Sialotranscriptome of Triatoma infestans: developmental stage and geographic variations.</title>
        <authorList>
            <person name="Schwarz A."/>
            <person name="Medrano-Mercado N."/>
            <person name="Schaub G.A."/>
            <person name="Struchiner C.J."/>
            <person name="Bargues M.D."/>
            <person name="Levy M.Z."/>
            <person name="Ribeiro J.M."/>
        </authorList>
    </citation>
    <scope>NUCLEOTIDE SEQUENCE</scope>
    <source>
        <strain evidence="9">Chile</strain>
        <tissue evidence="9">Salivary glands</tissue>
    </source>
</reference>
<keyword evidence="7 8" id="KW-0539">Nucleus</keyword>
<evidence type="ECO:0000313" key="9">
    <source>
        <dbReference type="EMBL" id="JAC18108.1"/>
    </source>
</evidence>
<dbReference type="PANTHER" id="PTHR28580">
    <property type="entry name" value="GENERAL TRANSCRIPTION FACTOR IIH SUBUNIT 5"/>
    <property type="match status" value="1"/>
</dbReference>
<comment type="subcellular location">
    <subcellularLocation>
        <location evidence="1 8">Nucleus</location>
    </subcellularLocation>
</comment>
<dbReference type="SUPFAM" id="SSF142897">
    <property type="entry name" value="TFB5-like"/>
    <property type="match status" value="1"/>
</dbReference>
<protein>
    <recommendedName>
        <fullName evidence="8">General transcription and DNA repair factor IIH subunit TFB5</fullName>
    </recommendedName>
</protein>
<evidence type="ECO:0000256" key="5">
    <source>
        <dbReference type="ARBA" id="ARBA00023163"/>
    </source>
</evidence>
<dbReference type="GO" id="GO:0000439">
    <property type="term" value="C:transcription factor TFIIH core complex"/>
    <property type="evidence" value="ECO:0007669"/>
    <property type="project" value="UniProtKB-UniRule"/>
</dbReference>
<dbReference type="GO" id="GO:0005675">
    <property type="term" value="C:transcription factor TFIIH holo complex"/>
    <property type="evidence" value="ECO:0007669"/>
    <property type="project" value="TreeGrafter"/>
</dbReference>
<accession>A0A023FB01</accession>
<dbReference type="Gene3D" id="3.30.70.1220">
    <property type="entry name" value="TFB5-like"/>
    <property type="match status" value="1"/>
</dbReference>
<dbReference type="GO" id="GO:0006294">
    <property type="term" value="P:nucleotide-excision repair, preincision complex assembly"/>
    <property type="evidence" value="ECO:0007669"/>
    <property type="project" value="TreeGrafter"/>
</dbReference>
<name>A0A023FB01_TRIIF</name>
<dbReference type="InterPro" id="IPR009400">
    <property type="entry name" value="TFIIH_TTDA/Tfb5"/>
</dbReference>
<dbReference type="GO" id="GO:0006367">
    <property type="term" value="P:transcription initiation at RNA polymerase II promoter"/>
    <property type="evidence" value="ECO:0007669"/>
    <property type="project" value="UniProtKB-UniRule"/>
</dbReference>
<evidence type="ECO:0000256" key="2">
    <source>
        <dbReference type="ARBA" id="ARBA00007470"/>
    </source>
</evidence>
<sequence length="71" mass="7869">MVNVTKGVLVKCDPAMKQLLIHLDETLAIGKKFIIQDLDEDHLFISAEVIDTLSSRIDDIMDKISVSAADK</sequence>
<evidence type="ECO:0000256" key="3">
    <source>
        <dbReference type="ARBA" id="ARBA00022763"/>
    </source>
</evidence>
<organism evidence="9">
    <name type="scientific">Triatoma infestans</name>
    <name type="common">Assassin bug</name>
    <dbReference type="NCBI Taxonomy" id="30076"/>
    <lineage>
        <taxon>Eukaryota</taxon>
        <taxon>Metazoa</taxon>
        <taxon>Ecdysozoa</taxon>
        <taxon>Arthropoda</taxon>
        <taxon>Hexapoda</taxon>
        <taxon>Insecta</taxon>
        <taxon>Pterygota</taxon>
        <taxon>Neoptera</taxon>
        <taxon>Paraneoptera</taxon>
        <taxon>Hemiptera</taxon>
        <taxon>Heteroptera</taxon>
        <taxon>Panheteroptera</taxon>
        <taxon>Cimicomorpha</taxon>
        <taxon>Reduviidae</taxon>
        <taxon>Triatominae</taxon>
        <taxon>Triatoma</taxon>
    </lineage>
</organism>
<dbReference type="EMBL" id="GBBI01000604">
    <property type="protein sequence ID" value="JAC18108.1"/>
    <property type="molecule type" value="mRNA"/>
</dbReference>
<keyword evidence="3 8" id="KW-0227">DNA damage</keyword>
<dbReference type="PANTHER" id="PTHR28580:SF1">
    <property type="entry name" value="GENERAL TRANSCRIPTION FACTOR IIH SUBUNIT 5"/>
    <property type="match status" value="1"/>
</dbReference>
<evidence type="ECO:0000256" key="8">
    <source>
        <dbReference type="RuleBase" id="RU368032"/>
    </source>
</evidence>
<evidence type="ECO:0000256" key="6">
    <source>
        <dbReference type="ARBA" id="ARBA00023204"/>
    </source>
</evidence>
<keyword evidence="4 8" id="KW-0805">Transcription regulation</keyword>
<evidence type="ECO:0000256" key="1">
    <source>
        <dbReference type="ARBA" id="ARBA00004123"/>
    </source>
</evidence>
<proteinExistence type="evidence at transcript level"/>
<dbReference type="FunFam" id="3.30.70.1220:FF:000001">
    <property type="entry name" value="General transcription factor IIH subunit 5"/>
    <property type="match status" value="1"/>
</dbReference>
<dbReference type="AlphaFoldDB" id="A0A023FB01"/>
<dbReference type="InterPro" id="IPR035935">
    <property type="entry name" value="TFB5-like_sf"/>
</dbReference>
<comment type="subunit">
    <text evidence="8">Component of the 7-subunit TFIIH core complex.</text>
</comment>
<comment type="function">
    <text evidence="8">In NER, TFIIH acts by opening DNA around the lesion to allow the excision of the damaged oligonucleotide and its replacement by a new DNA fragment. In transcription, TFIIH has an essential role in transcription initiation. When the pre-initiation complex (PIC) has been established, TFIIH is required for promoter opening and promoter escape.</text>
</comment>
<evidence type="ECO:0000256" key="7">
    <source>
        <dbReference type="ARBA" id="ARBA00023242"/>
    </source>
</evidence>
<keyword evidence="6 8" id="KW-0234">DNA repair</keyword>
<dbReference type="Pfam" id="PF06331">
    <property type="entry name" value="Tfb5"/>
    <property type="match status" value="1"/>
</dbReference>
<comment type="similarity">
    <text evidence="2 8">Belongs to the TFB5 family.</text>
</comment>
<evidence type="ECO:0000256" key="4">
    <source>
        <dbReference type="ARBA" id="ARBA00023015"/>
    </source>
</evidence>